<evidence type="ECO:0000313" key="11">
    <source>
        <dbReference type="EMBL" id="MBF9128858.1"/>
    </source>
</evidence>
<accession>A0ABS0GS86</accession>
<keyword evidence="2 8" id="KW-0812">Transmembrane</keyword>
<gene>
    <name evidence="11" type="ORF">I0C86_07645</name>
</gene>
<dbReference type="InterPro" id="IPR036640">
    <property type="entry name" value="ABC1_TM_sf"/>
</dbReference>
<dbReference type="RefSeq" id="WP_196200507.1">
    <property type="nucleotide sequence ID" value="NZ_JADPUN010000093.1"/>
</dbReference>
<feature type="transmembrane region" description="Helical" evidence="8">
    <location>
        <begin position="188"/>
        <end position="213"/>
    </location>
</feature>
<evidence type="ECO:0000256" key="2">
    <source>
        <dbReference type="ARBA" id="ARBA00022692"/>
    </source>
</evidence>
<comment type="caution">
    <text evidence="11">The sequence shown here is derived from an EMBL/GenBank/DDBJ whole genome shotgun (WGS) entry which is preliminary data.</text>
</comment>
<comment type="subcellular location">
    <subcellularLocation>
        <location evidence="1">Cell membrane</location>
        <topology evidence="1">Multi-pass membrane protein</topology>
    </subcellularLocation>
</comment>
<feature type="transmembrane region" description="Helical" evidence="8">
    <location>
        <begin position="318"/>
        <end position="337"/>
    </location>
</feature>
<evidence type="ECO:0000259" key="10">
    <source>
        <dbReference type="PROSITE" id="PS50929"/>
    </source>
</evidence>
<evidence type="ECO:0000256" key="8">
    <source>
        <dbReference type="SAM" id="Phobius"/>
    </source>
</evidence>
<evidence type="ECO:0000256" key="1">
    <source>
        <dbReference type="ARBA" id="ARBA00004651"/>
    </source>
</evidence>
<dbReference type="EMBL" id="JADPUN010000093">
    <property type="protein sequence ID" value="MBF9128858.1"/>
    <property type="molecule type" value="Genomic_DNA"/>
</dbReference>
<organism evidence="11 12">
    <name type="scientific">Plantactinospora alkalitolerans</name>
    <dbReference type="NCBI Taxonomy" id="2789879"/>
    <lineage>
        <taxon>Bacteria</taxon>
        <taxon>Bacillati</taxon>
        <taxon>Actinomycetota</taxon>
        <taxon>Actinomycetes</taxon>
        <taxon>Micromonosporales</taxon>
        <taxon>Micromonosporaceae</taxon>
        <taxon>Plantactinospora</taxon>
    </lineage>
</organism>
<keyword evidence="4 11" id="KW-0067">ATP-binding</keyword>
<feature type="region of interest" description="Disordered" evidence="7">
    <location>
        <begin position="1"/>
        <end position="34"/>
    </location>
</feature>
<evidence type="ECO:0000256" key="4">
    <source>
        <dbReference type="ARBA" id="ARBA00022840"/>
    </source>
</evidence>
<dbReference type="InterPro" id="IPR027417">
    <property type="entry name" value="P-loop_NTPase"/>
</dbReference>
<feature type="domain" description="ABC transmembrane type-1" evidence="10">
    <location>
        <begin position="59"/>
        <end position="344"/>
    </location>
</feature>
<dbReference type="PROSITE" id="PS00211">
    <property type="entry name" value="ABC_TRANSPORTER_1"/>
    <property type="match status" value="1"/>
</dbReference>
<keyword evidence="3" id="KW-0547">Nucleotide-binding</keyword>
<dbReference type="PANTHER" id="PTHR43394">
    <property type="entry name" value="ATP-DEPENDENT PERMEASE MDL1, MITOCHONDRIAL"/>
    <property type="match status" value="1"/>
</dbReference>
<evidence type="ECO:0000256" key="7">
    <source>
        <dbReference type="SAM" id="MobiDB-lite"/>
    </source>
</evidence>
<dbReference type="SUPFAM" id="SSF90123">
    <property type="entry name" value="ABC transporter transmembrane region"/>
    <property type="match status" value="1"/>
</dbReference>
<evidence type="ECO:0000256" key="5">
    <source>
        <dbReference type="ARBA" id="ARBA00022989"/>
    </source>
</evidence>
<keyword evidence="6 8" id="KW-0472">Membrane</keyword>
<dbReference type="Gene3D" id="3.40.50.300">
    <property type="entry name" value="P-loop containing nucleotide triphosphate hydrolases"/>
    <property type="match status" value="1"/>
</dbReference>
<feature type="transmembrane region" description="Helical" evidence="8">
    <location>
        <begin position="95"/>
        <end position="116"/>
    </location>
</feature>
<evidence type="ECO:0000256" key="3">
    <source>
        <dbReference type="ARBA" id="ARBA00022741"/>
    </source>
</evidence>
<dbReference type="PROSITE" id="PS50929">
    <property type="entry name" value="ABC_TM1F"/>
    <property type="match status" value="1"/>
</dbReference>
<dbReference type="InterPro" id="IPR039421">
    <property type="entry name" value="Type_1_exporter"/>
</dbReference>
<dbReference type="Proteomes" id="UP000638560">
    <property type="component" value="Unassembled WGS sequence"/>
</dbReference>
<dbReference type="InterPro" id="IPR011527">
    <property type="entry name" value="ABC1_TM_dom"/>
</dbReference>
<dbReference type="InterPro" id="IPR017871">
    <property type="entry name" value="ABC_transporter-like_CS"/>
</dbReference>
<keyword evidence="12" id="KW-1185">Reference proteome</keyword>
<dbReference type="InterPro" id="IPR003439">
    <property type="entry name" value="ABC_transporter-like_ATP-bd"/>
</dbReference>
<reference evidence="11 12" key="1">
    <citation type="submission" date="2020-11" db="EMBL/GenBank/DDBJ databases">
        <title>A novel isolate from a Black sea contaminated sediment with potential to produce alkanes: Plantactinospora alkalitolerans sp. nov.</title>
        <authorList>
            <person name="Carro L."/>
            <person name="Veyisoglu A."/>
            <person name="Guven K."/>
            <person name="Schumann P."/>
            <person name="Klenk H.-P."/>
            <person name="Sahin N."/>
        </authorList>
    </citation>
    <scope>NUCLEOTIDE SEQUENCE [LARGE SCALE GENOMIC DNA]</scope>
    <source>
        <strain evidence="11 12">S1510</strain>
    </source>
</reference>
<feature type="transmembrane region" description="Helical" evidence="8">
    <location>
        <begin position="57"/>
        <end position="83"/>
    </location>
</feature>
<dbReference type="InterPro" id="IPR003593">
    <property type="entry name" value="AAA+_ATPase"/>
</dbReference>
<dbReference type="Gene3D" id="1.20.1560.10">
    <property type="entry name" value="ABC transporter type 1, transmembrane domain"/>
    <property type="match status" value="1"/>
</dbReference>
<keyword evidence="5 8" id="KW-1133">Transmembrane helix</keyword>
<feature type="domain" description="ABC transporter" evidence="9">
    <location>
        <begin position="378"/>
        <end position="628"/>
    </location>
</feature>
<name>A0ABS0GS86_9ACTN</name>
<proteinExistence type="predicted"/>
<feature type="compositionally biased region" description="Low complexity" evidence="7">
    <location>
        <begin position="24"/>
        <end position="34"/>
    </location>
</feature>
<dbReference type="SMART" id="SM00382">
    <property type="entry name" value="AAA"/>
    <property type="match status" value="1"/>
</dbReference>
<protein>
    <submittedName>
        <fullName evidence="11">ABC transporter ATP-binding protein</fullName>
    </submittedName>
</protein>
<sequence length="639" mass="68747">MNGSSDVAPPDDGEGTTQAWSDRSSGASPAGPPAAAYGTTRRLTAALLLAAKAAPGVLAGCAALTLTAGIVPVAAAWLTKLVLDRLVNDTELSMVIALGAGLAAVGIVAGTVPHLAQYLRGELERSVGLLAQDRLYTAVDRFVGLPRFEDPHFLDRMRLAQRAGEMAPNQTVEGLLGVVRSAITLSGFLGSLLLLSPIMAGLVLVGGIPTLAGEITLSRRRARMFWDIGPAERRELFYAQLLSSVEAAKEVRLFGIGPFLRGRMLADRRTTNSAKRAVDRHEVVVQAGLSLIATVVSGAGLLWAVRAAQEGGLTVGDIAIFIAAVAGVQAALTSIAGDVARSHQALLLFDHYLTVTTTGPDLPGADVPQHLPVLRRGVELRDVWFRYSDEHPWVLRGVDLYIPHGQALGLVGLNGAGKSTLVKLLCRFYDPTRGSITWDGVDIRTVDVADLRRRISAVFQDYMHYDMTAAENVGVGDLESLDDLARIEKAARHAGIHDTLTALPHGYRTLLSRIFFMESEKGNPETGVVLSGGQWQRLALARAFLRDRRDLMILDEPSAGLDAEAEYQIYSSLRKYRDGQTSLLISHRLSAVRDAEHIVVLSDGQVAEQGDHLTLMTARGLYARLFNMQAAGYQNEPPE</sequence>
<dbReference type="PANTHER" id="PTHR43394:SF1">
    <property type="entry name" value="ATP-BINDING CASSETTE SUB-FAMILY B MEMBER 10, MITOCHONDRIAL"/>
    <property type="match status" value="1"/>
</dbReference>
<dbReference type="Pfam" id="PF00005">
    <property type="entry name" value="ABC_tran"/>
    <property type="match status" value="1"/>
</dbReference>
<dbReference type="SUPFAM" id="SSF52540">
    <property type="entry name" value="P-loop containing nucleoside triphosphate hydrolases"/>
    <property type="match status" value="1"/>
</dbReference>
<dbReference type="GO" id="GO:0005524">
    <property type="term" value="F:ATP binding"/>
    <property type="evidence" value="ECO:0007669"/>
    <property type="project" value="UniProtKB-KW"/>
</dbReference>
<evidence type="ECO:0000259" key="9">
    <source>
        <dbReference type="PROSITE" id="PS50893"/>
    </source>
</evidence>
<feature type="transmembrane region" description="Helical" evidence="8">
    <location>
        <begin position="283"/>
        <end position="306"/>
    </location>
</feature>
<evidence type="ECO:0000313" key="12">
    <source>
        <dbReference type="Proteomes" id="UP000638560"/>
    </source>
</evidence>
<evidence type="ECO:0000256" key="6">
    <source>
        <dbReference type="ARBA" id="ARBA00023136"/>
    </source>
</evidence>
<dbReference type="PROSITE" id="PS50893">
    <property type="entry name" value="ABC_TRANSPORTER_2"/>
    <property type="match status" value="1"/>
</dbReference>